<dbReference type="EMBL" id="CP002542">
    <property type="protein sequence ID" value="AEA44738.1"/>
    <property type="molecule type" value="Genomic_DNA"/>
</dbReference>
<reference evidence="3" key="2">
    <citation type="submission" date="2011-02" db="EMBL/GenBank/DDBJ databases">
        <title>The complete genome of Fluviicola taffensis DSM 16823.</title>
        <authorList>
            <consortium name="US DOE Joint Genome Institute (JGI-PGF)"/>
            <person name="Lucas S."/>
            <person name="Copeland A."/>
            <person name="Lapidus A."/>
            <person name="Bruce D."/>
            <person name="Goodwin L."/>
            <person name="Pitluck S."/>
            <person name="Kyrpides N."/>
            <person name="Mavromatis K."/>
            <person name="Ivanova N."/>
            <person name="Mikhailova N."/>
            <person name="Pagani I."/>
            <person name="Chertkov O."/>
            <person name="Detter J.C."/>
            <person name="Han C."/>
            <person name="Tapia R."/>
            <person name="Land M."/>
            <person name="Hauser L."/>
            <person name="Markowitz V."/>
            <person name="Cheng J.-F."/>
            <person name="Hugenholtz P."/>
            <person name="Woyke T."/>
            <person name="Wu D."/>
            <person name="Tindall B."/>
            <person name="Pomrenke H.G."/>
            <person name="Brambilla E."/>
            <person name="Klenk H.-P."/>
            <person name="Eisen J.A."/>
        </authorList>
    </citation>
    <scope>NUCLEOTIDE SEQUENCE [LARGE SCALE GENOMIC DNA]</scope>
    <source>
        <strain evidence="3">DSM 16823 / RW262 / RW262</strain>
    </source>
</reference>
<reference evidence="2 3" key="1">
    <citation type="journal article" date="2011" name="Stand. Genomic Sci.">
        <title>Complete genome sequence of the gliding freshwater bacterium Fluviicola taffensis type strain (RW262).</title>
        <authorList>
            <person name="Woyke T."/>
            <person name="Chertkov O."/>
            <person name="Lapidus A."/>
            <person name="Nolan M."/>
            <person name="Lucas S."/>
            <person name="Del Rio T.G."/>
            <person name="Tice H."/>
            <person name="Cheng J.F."/>
            <person name="Tapia R."/>
            <person name="Han C."/>
            <person name="Goodwin L."/>
            <person name="Pitluck S."/>
            <person name="Liolios K."/>
            <person name="Pagani I."/>
            <person name="Ivanova N."/>
            <person name="Huntemann M."/>
            <person name="Mavromatis K."/>
            <person name="Mikhailova N."/>
            <person name="Pati A."/>
            <person name="Chen A."/>
            <person name="Palaniappan K."/>
            <person name="Land M."/>
            <person name="Hauser L."/>
            <person name="Brambilla E.M."/>
            <person name="Rohde M."/>
            <person name="Mwirichia R."/>
            <person name="Sikorski J."/>
            <person name="Tindall B.J."/>
            <person name="Goker M."/>
            <person name="Bristow J."/>
            <person name="Eisen J.A."/>
            <person name="Markowitz V."/>
            <person name="Hugenholtz P."/>
            <person name="Klenk H.P."/>
            <person name="Kyrpides N.C."/>
        </authorList>
    </citation>
    <scope>NUCLEOTIDE SEQUENCE [LARGE SCALE GENOMIC DNA]</scope>
    <source>
        <strain evidence="3">DSM 16823 / RW262 / RW262</strain>
    </source>
</reference>
<accession>F2IGV7</accession>
<name>F2IGV7_FLUTR</name>
<proteinExistence type="predicted"/>
<dbReference type="STRING" id="755732.Fluta_2758"/>
<sequence precursor="true">MKKLSLLLGGIILSTAVMAQKPTEGNPFSIEGQMGLTAGLGGGTNLQFAAPALRLRYFVIPEFAVRLTVGFNNNKRTINAEELIDGTGESGKYEFKNSMTNIGIGGEYHFKGTERLSPYVGLDIQFGMGAAKETGSNADYIAGNAVYVLDHNEKYTAKASMFGVNLVAGTDFYFAQNFYLGLELGLGFQSTTLKDATRETTVAAAVPVVQVTPGVKESSFANNFIGNFRLGWRF</sequence>
<dbReference type="SUPFAM" id="SSF56925">
    <property type="entry name" value="OMPA-like"/>
    <property type="match status" value="1"/>
</dbReference>
<dbReference type="KEGG" id="fte:Fluta_2758"/>
<feature type="signal peptide" evidence="1">
    <location>
        <begin position="1"/>
        <end position="19"/>
    </location>
</feature>
<dbReference type="OrthoDB" id="965683at2"/>
<dbReference type="RefSeq" id="WP_013687507.1">
    <property type="nucleotide sequence ID" value="NC_015321.1"/>
</dbReference>
<dbReference type="InterPro" id="IPR011250">
    <property type="entry name" value="OMP/PagP_B-barrel"/>
</dbReference>
<evidence type="ECO:0000256" key="1">
    <source>
        <dbReference type="SAM" id="SignalP"/>
    </source>
</evidence>
<feature type="chain" id="PRO_5003283459" evidence="1">
    <location>
        <begin position="20"/>
        <end position="234"/>
    </location>
</feature>
<dbReference type="Proteomes" id="UP000007463">
    <property type="component" value="Chromosome"/>
</dbReference>
<dbReference type="eggNOG" id="ENOG5032VWQ">
    <property type="taxonomic scope" value="Bacteria"/>
</dbReference>
<protein>
    <submittedName>
        <fullName evidence="2">Uncharacterized protein</fullName>
    </submittedName>
</protein>
<dbReference type="Gene3D" id="2.40.160.20">
    <property type="match status" value="1"/>
</dbReference>
<dbReference type="AlphaFoldDB" id="F2IGV7"/>
<gene>
    <name evidence="2" type="ordered locus">Fluta_2758</name>
</gene>
<keyword evidence="3" id="KW-1185">Reference proteome</keyword>
<evidence type="ECO:0000313" key="2">
    <source>
        <dbReference type="EMBL" id="AEA44738.1"/>
    </source>
</evidence>
<dbReference type="HOGENOM" id="CLU_096345_0_0_10"/>
<keyword evidence="1" id="KW-0732">Signal</keyword>
<evidence type="ECO:0000313" key="3">
    <source>
        <dbReference type="Proteomes" id="UP000007463"/>
    </source>
</evidence>
<organism evidence="2 3">
    <name type="scientific">Fluviicola taffensis (strain DSM 16823 / NCIMB 13979 / RW262)</name>
    <dbReference type="NCBI Taxonomy" id="755732"/>
    <lineage>
        <taxon>Bacteria</taxon>
        <taxon>Pseudomonadati</taxon>
        <taxon>Bacteroidota</taxon>
        <taxon>Flavobacteriia</taxon>
        <taxon>Flavobacteriales</taxon>
        <taxon>Crocinitomicaceae</taxon>
        <taxon>Fluviicola</taxon>
    </lineage>
</organism>